<dbReference type="PANTHER" id="PTHR11699">
    <property type="entry name" value="ALDEHYDE DEHYDROGENASE-RELATED"/>
    <property type="match status" value="1"/>
</dbReference>
<dbReference type="Gene3D" id="3.40.309.10">
    <property type="entry name" value="Aldehyde Dehydrogenase, Chain A, domain 2"/>
    <property type="match status" value="1"/>
</dbReference>
<dbReference type="GO" id="GO:0016620">
    <property type="term" value="F:oxidoreductase activity, acting on the aldehyde or oxo group of donors, NAD or NADP as acceptor"/>
    <property type="evidence" value="ECO:0007669"/>
    <property type="project" value="InterPro"/>
</dbReference>
<comment type="similarity">
    <text evidence="1 3 6">Belongs to the aldehyde dehydrogenase family.</text>
</comment>
<dbReference type="PROSITE" id="PS00687">
    <property type="entry name" value="ALDEHYDE_DEHYDR_GLU"/>
    <property type="match status" value="1"/>
</dbReference>
<reference evidence="8" key="1">
    <citation type="submission" date="2020-12" db="EMBL/GenBank/DDBJ databases">
        <title>Antrihabitans popcorni sp. nov. and Antrihabitans auranticaus sp. nov., isolated from a larva cave.</title>
        <authorList>
            <person name="Lee S.D."/>
            <person name="Kim I.S."/>
        </authorList>
    </citation>
    <scope>NUCLEOTIDE SEQUENCE</scope>
    <source>
        <strain evidence="8">YC3-6</strain>
    </source>
</reference>
<comment type="caution">
    <text evidence="8">The sequence shown here is derived from an EMBL/GenBank/DDBJ whole genome shotgun (WGS) entry which is preliminary data.</text>
</comment>
<evidence type="ECO:0000256" key="4">
    <source>
        <dbReference type="PIRSR" id="PIRSR036492-1"/>
    </source>
</evidence>
<organism evidence="8 9">
    <name type="scientific">Antrihabitans stalagmiti</name>
    <dbReference type="NCBI Taxonomy" id="2799499"/>
    <lineage>
        <taxon>Bacteria</taxon>
        <taxon>Bacillati</taxon>
        <taxon>Actinomycetota</taxon>
        <taxon>Actinomycetes</taxon>
        <taxon>Mycobacteriales</taxon>
        <taxon>Nocardiaceae</taxon>
        <taxon>Antrihabitans</taxon>
    </lineage>
</organism>
<name>A0A934NUZ2_9NOCA</name>
<dbReference type="Proteomes" id="UP000655868">
    <property type="component" value="Unassembled WGS sequence"/>
</dbReference>
<dbReference type="GO" id="GO:0006081">
    <property type="term" value="P:aldehyde metabolic process"/>
    <property type="evidence" value="ECO:0007669"/>
    <property type="project" value="InterPro"/>
</dbReference>
<dbReference type="CDD" id="cd07099">
    <property type="entry name" value="ALDH_DDALDH"/>
    <property type="match status" value="1"/>
</dbReference>
<evidence type="ECO:0000259" key="7">
    <source>
        <dbReference type="Pfam" id="PF00171"/>
    </source>
</evidence>
<dbReference type="Gene3D" id="3.40.605.10">
    <property type="entry name" value="Aldehyde Dehydrogenase, Chain A, domain 1"/>
    <property type="match status" value="1"/>
</dbReference>
<evidence type="ECO:0000313" key="8">
    <source>
        <dbReference type="EMBL" id="MBJ8341901.1"/>
    </source>
</evidence>
<dbReference type="Pfam" id="PF00171">
    <property type="entry name" value="Aldedh"/>
    <property type="match status" value="1"/>
</dbReference>
<keyword evidence="2 3" id="KW-0560">Oxidoreductase</keyword>
<dbReference type="InterPro" id="IPR016160">
    <property type="entry name" value="Ald_DH_CS_CYS"/>
</dbReference>
<dbReference type="PROSITE" id="PS00070">
    <property type="entry name" value="ALDEHYDE_DEHYDR_CYS"/>
    <property type="match status" value="1"/>
</dbReference>
<dbReference type="InterPro" id="IPR029510">
    <property type="entry name" value="Ald_DH_CS_GLU"/>
</dbReference>
<dbReference type="RefSeq" id="WP_199707015.1">
    <property type="nucleotide sequence ID" value="NZ_JAEMNV010000009.1"/>
</dbReference>
<evidence type="ECO:0000256" key="5">
    <source>
        <dbReference type="PROSITE-ProRule" id="PRU10007"/>
    </source>
</evidence>
<sequence>MTETPVRKKAVRIDTAFDVTSPATGDVVGTFPIHTESDVAATVARARVASQWWASLSFPQRAARLDRWRSEIVCGTAELAALINSEMGKPVSDAKLEIAMALEHLAWAGKNASKVLGSRSVPSSLMTLNQAASVEFPPLGVVGVIGPWNYPVFTPLGSVSFALAAGNAVVFKPSEYTPGVGAWLVAAFGRAVPEQPVLQLLTGGAQTGAALCRSGVDKIGFTGSTATGKKVMATCAETLTPVLMECGGKDALIVDSDADIRAAADAAVWGGLSNAGQTCLAVERIYVHEAVYDAFVTEVVERSAKIHAGAPSGSKIGPITMPSQVDVIRRHIADALEQGGRAVLGGLNTVAGQFVQPTVLVDVPETSLAVTEETFGPTLTIAKVADMDTAIELVNASRYGLGATVFAKKNATDIARRIRVGGVGINAFVAYATIPSLPLGGVGQSGFGRVHGPEGLKEFTYAKAITRQRFPSPLALTTFARSERTDSIVAVAVKLLHGRTRS</sequence>
<dbReference type="InterPro" id="IPR016161">
    <property type="entry name" value="Ald_DH/histidinol_DH"/>
</dbReference>
<dbReference type="InterPro" id="IPR012394">
    <property type="entry name" value="Aldehyde_DH_NAD(P)"/>
</dbReference>
<dbReference type="SUPFAM" id="SSF53720">
    <property type="entry name" value="ALDH-like"/>
    <property type="match status" value="1"/>
</dbReference>
<dbReference type="InterPro" id="IPR016162">
    <property type="entry name" value="Ald_DH_N"/>
</dbReference>
<dbReference type="AlphaFoldDB" id="A0A934NUZ2"/>
<feature type="domain" description="Aldehyde dehydrogenase" evidence="7">
    <location>
        <begin position="16"/>
        <end position="465"/>
    </location>
</feature>
<evidence type="ECO:0000256" key="3">
    <source>
        <dbReference type="PIRNR" id="PIRNR036492"/>
    </source>
</evidence>
<dbReference type="InterPro" id="IPR016163">
    <property type="entry name" value="Ald_DH_C"/>
</dbReference>
<evidence type="ECO:0000256" key="2">
    <source>
        <dbReference type="ARBA" id="ARBA00023002"/>
    </source>
</evidence>
<keyword evidence="9" id="KW-1185">Reference proteome</keyword>
<evidence type="ECO:0000313" key="9">
    <source>
        <dbReference type="Proteomes" id="UP000655868"/>
    </source>
</evidence>
<protein>
    <recommendedName>
        <fullName evidence="3">Aldehyde dehydrogenase</fullName>
    </recommendedName>
</protein>
<feature type="active site" evidence="4">
    <location>
        <position position="279"/>
    </location>
</feature>
<evidence type="ECO:0000256" key="1">
    <source>
        <dbReference type="ARBA" id="ARBA00009986"/>
    </source>
</evidence>
<evidence type="ECO:0000256" key="6">
    <source>
        <dbReference type="RuleBase" id="RU003345"/>
    </source>
</evidence>
<dbReference type="PIRSF" id="PIRSF036492">
    <property type="entry name" value="ALDH"/>
    <property type="match status" value="1"/>
</dbReference>
<gene>
    <name evidence="8" type="ORF">JGU71_23730</name>
</gene>
<dbReference type="EMBL" id="JAEMNV010000009">
    <property type="protein sequence ID" value="MBJ8341901.1"/>
    <property type="molecule type" value="Genomic_DNA"/>
</dbReference>
<proteinExistence type="inferred from homology"/>
<feature type="active site" evidence="4 5">
    <location>
        <position position="245"/>
    </location>
</feature>
<accession>A0A934NUZ2</accession>
<dbReference type="InterPro" id="IPR015590">
    <property type="entry name" value="Aldehyde_DH_dom"/>
</dbReference>